<proteinExistence type="predicted"/>
<evidence type="ECO:0000313" key="1">
    <source>
        <dbReference type="EMBL" id="TGY65786.1"/>
    </source>
</evidence>
<gene>
    <name evidence="1" type="ORF">E5336_07330</name>
</gene>
<organism evidence="1 2">
    <name type="scientific">Dubosiella muris</name>
    <dbReference type="NCBI Taxonomy" id="3038133"/>
    <lineage>
        <taxon>Bacteria</taxon>
        <taxon>Bacillati</taxon>
        <taxon>Bacillota</taxon>
        <taxon>Erysipelotrichia</taxon>
        <taxon>Erysipelotrichales</taxon>
        <taxon>Erysipelotrichaceae</taxon>
        <taxon>Dubosiella</taxon>
    </lineage>
</organism>
<keyword evidence="1" id="KW-0489">Methyltransferase</keyword>
<name>A0AC61R6Q5_9FIRM</name>
<keyword evidence="1" id="KW-0808">Transferase</keyword>
<dbReference type="Proteomes" id="UP000308836">
    <property type="component" value="Unassembled WGS sequence"/>
</dbReference>
<keyword evidence="2" id="KW-1185">Reference proteome</keyword>
<dbReference type="EMBL" id="SRYG01000013">
    <property type="protein sequence ID" value="TGY65786.1"/>
    <property type="molecule type" value="Genomic_DNA"/>
</dbReference>
<reference evidence="1" key="1">
    <citation type="submission" date="2019-04" db="EMBL/GenBank/DDBJ databases">
        <title>Microbes associate with the intestines of laboratory mice.</title>
        <authorList>
            <person name="Navarre W."/>
            <person name="Wong E."/>
            <person name="Huang K."/>
            <person name="Tropini C."/>
            <person name="Ng K."/>
            <person name="Yu B."/>
        </authorList>
    </citation>
    <scope>NUCLEOTIDE SEQUENCE</scope>
    <source>
        <strain evidence="1">NM09_H32</strain>
    </source>
</reference>
<sequence>MMYNTLARYYDALVKDDEATKAYVDWIESFHPGKKMLELACGSGEITERLARVGHRLDALDLSADMVEQAKQKDPERLIGFSVRDMLDLTGLPMYEAVVCLCDSFNYLLEKQDVARFFEQVAGHIEAGGLFFFDTHALDRLDEFADEFNETGAFEDGVQYQWSIMAEDDFVYQDFAFYLADGSVVQEHHMQRVYAPRFLEEALEPWFDIVSVTKDFDVEGIAAGEKYFFVCKRKRG</sequence>
<accession>A0AC61R6Q5</accession>
<evidence type="ECO:0000313" key="2">
    <source>
        <dbReference type="Proteomes" id="UP000308836"/>
    </source>
</evidence>
<comment type="caution">
    <text evidence="1">The sequence shown here is derived from an EMBL/GenBank/DDBJ whole genome shotgun (WGS) entry which is preliminary data.</text>
</comment>
<protein>
    <submittedName>
        <fullName evidence="1">Methyltransferase domain-containing protein</fullName>
    </submittedName>
</protein>